<dbReference type="SUPFAM" id="SSF101874">
    <property type="entry name" value="YceI-like"/>
    <property type="match status" value="1"/>
</dbReference>
<evidence type="ECO:0000256" key="13">
    <source>
        <dbReference type="SAM" id="Phobius"/>
    </source>
</evidence>
<dbReference type="InterPro" id="IPR016174">
    <property type="entry name" value="Di-haem_cyt_TM"/>
</dbReference>
<proteinExistence type="inferred from homology"/>
<accession>A0ABT6CJ72</accession>
<comment type="caution">
    <text evidence="15">The sequence shown here is derived from an EMBL/GenBank/DDBJ whole genome shotgun (WGS) entry which is preliminary data.</text>
</comment>
<sequence length="418" mass="43871">MGGDPVRRRYSGLAIALHWAIALLLAFQISLGWRLEDLPKGPIGFAAFQFHKSVGIAILLLTVVRVGVRLLARRPAPVKAAPALRLLAGLVHIGLYAVMLLGPITGWILVSTAKVRMQTMLFSTVPWPNLPVGPAWHEPAELLHGALAWLGVGLFVLHVGGALHHHMLRDDVVGRMIPARTWKGLTAGLLIGLVGIGGALVWAKAMHFGAAPLVTQPAVAASEQAPVEQASELAEAAIAQPSAEASEQPGEEGAVPWTVEKGGKLGFSVDYSGSPVNGSFAKWNAAIRFSPDDLPNSSIKATIDLASVGTGDSERDDMLRGDSFFAVAAHPKATFTANGFKPAGPGRYTASGTLSLNGKARPVRLDFTLALSGDTARAKGTASLKRTAFDVGTGEFASTDALADAVSVNFAFSARRQP</sequence>
<feature type="transmembrane region" description="Helical" evidence="13">
    <location>
        <begin position="184"/>
        <end position="203"/>
    </location>
</feature>
<reference evidence="15 16" key="1">
    <citation type="submission" date="2023-03" db="EMBL/GenBank/DDBJ databases">
        <title>Novosphingobium cyanobacteriorum sp. nov., isolated from a eutrophic reservoir during the Microcystis bloom period.</title>
        <authorList>
            <person name="Kang M."/>
            <person name="Le V."/>
            <person name="Ko S.-R."/>
            <person name="Lee S.-A."/>
            <person name="Ahn C.-Y."/>
        </authorList>
    </citation>
    <scope>NUCLEOTIDE SEQUENCE [LARGE SCALE GENOMIC DNA]</scope>
    <source>
        <strain evidence="15 16">HBC54</strain>
    </source>
</reference>
<dbReference type="Proteomes" id="UP001222770">
    <property type="component" value="Unassembled WGS sequence"/>
</dbReference>
<keyword evidence="10" id="KW-0408">Iron</keyword>
<keyword evidence="5" id="KW-0349">Heme</keyword>
<dbReference type="RefSeq" id="WP_277277957.1">
    <property type="nucleotide sequence ID" value="NZ_JAROCY010000010.1"/>
</dbReference>
<keyword evidence="3" id="KW-0813">Transport</keyword>
<dbReference type="PANTHER" id="PTHR30529:SF1">
    <property type="entry name" value="CYTOCHROME B561 HOMOLOG 2"/>
    <property type="match status" value="1"/>
</dbReference>
<dbReference type="PANTHER" id="PTHR30529">
    <property type="entry name" value="CYTOCHROME B561"/>
    <property type="match status" value="1"/>
</dbReference>
<dbReference type="EMBL" id="JAROCY010000010">
    <property type="protein sequence ID" value="MDF8333856.1"/>
    <property type="molecule type" value="Genomic_DNA"/>
</dbReference>
<dbReference type="Pfam" id="PF04264">
    <property type="entry name" value="YceI"/>
    <property type="match status" value="1"/>
</dbReference>
<evidence type="ECO:0000256" key="9">
    <source>
        <dbReference type="ARBA" id="ARBA00022989"/>
    </source>
</evidence>
<dbReference type="SMART" id="SM00867">
    <property type="entry name" value="YceI"/>
    <property type="match status" value="1"/>
</dbReference>
<feature type="domain" description="Lipid/polyisoprenoid-binding YceI-like" evidence="14">
    <location>
        <begin position="256"/>
        <end position="415"/>
    </location>
</feature>
<comment type="subcellular location">
    <subcellularLocation>
        <location evidence="2">Cell membrane</location>
        <topology evidence="2">Multi-pass membrane protein</topology>
    </subcellularLocation>
</comment>
<evidence type="ECO:0000256" key="2">
    <source>
        <dbReference type="ARBA" id="ARBA00004651"/>
    </source>
</evidence>
<dbReference type="InterPro" id="IPR007372">
    <property type="entry name" value="Lipid/polyisoprenoid-bd_YceI"/>
</dbReference>
<evidence type="ECO:0000259" key="14">
    <source>
        <dbReference type="SMART" id="SM00867"/>
    </source>
</evidence>
<evidence type="ECO:0000256" key="11">
    <source>
        <dbReference type="ARBA" id="ARBA00023136"/>
    </source>
</evidence>
<keyword evidence="4" id="KW-1003">Cell membrane</keyword>
<keyword evidence="7" id="KW-0479">Metal-binding</keyword>
<keyword evidence="11 13" id="KW-0472">Membrane</keyword>
<evidence type="ECO:0000256" key="10">
    <source>
        <dbReference type="ARBA" id="ARBA00023004"/>
    </source>
</evidence>
<dbReference type="InterPro" id="IPR011577">
    <property type="entry name" value="Cyt_b561_bac/Ni-Hgenase"/>
</dbReference>
<keyword evidence="8" id="KW-0249">Electron transport</keyword>
<dbReference type="Gene3D" id="2.40.128.110">
    <property type="entry name" value="Lipid/polyisoprenoid-binding, YceI-like"/>
    <property type="match status" value="1"/>
</dbReference>
<comment type="similarity">
    <text evidence="12">Belongs to the cytochrome b561 family.</text>
</comment>
<dbReference type="SUPFAM" id="SSF81342">
    <property type="entry name" value="Transmembrane di-heme cytochromes"/>
    <property type="match status" value="1"/>
</dbReference>
<dbReference type="Pfam" id="PF01292">
    <property type="entry name" value="Ni_hydr_CYTB"/>
    <property type="match status" value="1"/>
</dbReference>
<feature type="transmembrane region" description="Helical" evidence="13">
    <location>
        <begin position="12"/>
        <end position="33"/>
    </location>
</feature>
<keyword evidence="6 13" id="KW-0812">Transmembrane</keyword>
<evidence type="ECO:0000313" key="15">
    <source>
        <dbReference type="EMBL" id="MDF8333856.1"/>
    </source>
</evidence>
<evidence type="ECO:0000256" key="4">
    <source>
        <dbReference type="ARBA" id="ARBA00022475"/>
    </source>
</evidence>
<evidence type="ECO:0000313" key="16">
    <source>
        <dbReference type="Proteomes" id="UP001222770"/>
    </source>
</evidence>
<feature type="transmembrane region" description="Helical" evidence="13">
    <location>
        <begin position="84"/>
        <end position="110"/>
    </location>
</feature>
<feature type="transmembrane region" description="Helical" evidence="13">
    <location>
        <begin position="53"/>
        <end position="72"/>
    </location>
</feature>
<dbReference type="InterPro" id="IPR036761">
    <property type="entry name" value="TTHA0802/YceI-like_sf"/>
</dbReference>
<feature type="transmembrane region" description="Helical" evidence="13">
    <location>
        <begin position="142"/>
        <end position="163"/>
    </location>
</feature>
<evidence type="ECO:0000256" key="12">
    <source>
        <dbReference type="ARBA" id="ARBA00037975"/>
    </source>
</evidence>
<evidence type="ECO:0000256" key="6">
    <source>
        <dbReference type="ARBA" id="ARBA00022692"/>
    </source>
</evidence>
<keyword evidence="16" id="KW-1185">Reference proteome</keyword>
<protein>
    <submittedName>
        <fullName evidence="15">YceI family protein</fullName>
    </submittedName>
</protein>
<gene>
    <name evidence="15" type="ORF">POM99_11640</name>
</gene>
<evidence type="ECO:0000256" key="8">
    <source>
        <dbReference type="ARBA" id="ARBA00022982"/>
    </source>
</evidence>
<evidence type="ECO:0000256" key="3">
    <source>
        <dbReference type="ARBA" id="ARBA00022448"/>
    </source>
</evidence>
<evidence type="ECO:0000256" key="7">
    <source>
        <dbReference type="ARBA" id="ARBA00022723"/>
    </source>
</evidence>
<evidence type="ECO:0000256" key="5">
    <source>
        <dbReference type="ARBA" id="ARBA00022617"/>
    </source>
</evidence>
<organism evidence="15 16">
    <name type="scientific">Novosphingobium cyanobacteriorum</name>
    <dbReference type="NCBI Taxonomy" id="3024215"/>
    <lineage>
        <taxon>Bacteria</taxon>
        <taxon>Pseudomonadati</taxon>
        <taxon>Pseudomonadota</taxon>
        <taxon>Alphaproteobacteria</taxon>
        <taxon>Sphingomonadales</taxon>
        <taxon>Sphingomonadaceae</taxon>
        <taxon>Novosphingobium</taxon>
    </lineage>
</organism>
<name>A0ABT6CJ72_9SPHN</name>
<comment type="cofactor">
    <cofactor evidence="1">
        <name>heme b</name>
        <dbReference type="ChEBI" id="CHEBI:60344"/>
    </cofactor>
</comment>
<dbReference type="InterPro" id="IPR052168">
    <property type="entry name" value="Cytochrome_b561_oxidase"/>
</dbReference>
<keyword evidence="9 13" id="KW-1133">Transmembrane helix</keyword>
<evidence type="ECO:0000256" key="1">
    <source>
        <dbReference type="ARBA" id="ARBA00001970"/>
    </source>
</evidence>